<feature type="non-terminal residue" evidence="2">
    <location>
        <position position="443"/>
    </location>
</feature>
<feature type="compositionally biased region" description="Low complexity" evidence="1">
    <location>
        <begin position="104"/>
        <end position="123"/>
    </location>
</feature>
<accession>A0A6J4VKI2</accession>
<gene>
    <name evidence="2" type="ORF">AVDCRST_MAG49-4720</name>
</gene>
<feature type="compositionally biased region" description="Basic residues" evidence="1">
    <location>
        <begin position="227"/>
        <end position="236"/>
    </location>
</feature>
<feature type="compositionally biased region" description="Basic residues" evidence="1">
    <location>
        <begin position="397"/>
        <end position="415"/>
    </location>
</feature>
<feature type="region of interest" description="Disordered" evidence="1">
    <location>
        <begin position="348"/>
        <end position="443"/>
    </location>
</feature>
<evidence type="ECO:0000313" key="2">
    <source>
        <dbReference type="EMBL" id="CAA9579955.1"/>
    </source>
</evidence>
<feature type="non-terminal residue" evidence="2">
    <location>
        <position position="1"/>
    </location>
</feature>
<dbReference type="EMBL" id="CADCWG010000329">
    <property type="protein sequence ID" value="CAA9579955.1"/>
    <property type="molecule type" value="Genomic_DNA"/>
</dbReference>
<dbReference type="AlphaFoldDB" id="A0A6J4VKI2"/>
<reference evidence="2" key="1">
    <citation type="submission" date="2020-02" db="EMBL/GenBank/DDBJ databases">
        <authorList>
            <person name="Meier V. D."/>
        </authorList>
    </citation>
    <scope>NUCLEOTIDE SEQUENCE</scope>
    <source>
        <strain evidence="2">AVDCRST_MAG49</strain>
    </source>
</reference>
<feature type="compositionally biased region" description="Basic and acidic residues" evidence="1">
    <location>
        <begin position="256"/>
        <end position="271"/>
    </location>
</feature>
<protein>
    <submittedName>
        <fullName evidence="2">ABC transporter, substrate-binding protein (Cluster 1, maltose/g3p/polyamine/iron)</fullName>
    </submittedName>
</protein>
<feature type="compositionally biased region" description="Basic and acidic residues" evidence="1">
    <location>
        <begin position="192"/>
        <end position="212"/>
    </location>
</feature>
<evidence type="ECO:0000256" key="1">
    <source>
        <dbReference type="SAM" id="MobiDB-lite"/>
    </source>
</evidence>
<name>A0A6J4VKI2_9BACT</name>
<feature type="compositionally biased region" description="Basic residues" evidence="1">
    <location>
        <begin position="273"/>
        <end position="284"/>
    </location>
</feature>
<feature type="compositionally biased region" description="Basic residues" evidence="1">
    <location>
        <begin position="21"/>
        <end position="34"/>
    </location>
</feature>
<proteinExistence type="predicted"/>
<organism evidence="2">
    <name type="scientific">uncultured Thermomicrobiales bacterium</name>
    <dbReference type="NCBI Taxonomy" id="1645740"/>
    <lineage>
        <taxon>Bacteria</taxon>
        <taxon>Pseudomonadati</taxon>
        <taxon>Thermomicrobiota</taxon>
        <taxon>Thermomicrobia</taxon>
        <taxon>Thermomicrobiales</taxon>
        <taxon>environmental samples</taxon>
    </lineage>
</organism>
<sequence>GSRSRSRQTAGEHGQPTPLRPGRRGARRRRRPRRQRAEGGPRRRARAPVLEPVRRRRRRSPPGDAGRVQRREPRHRPERGHLRVGAALLHQAGDVGRRWPTARGRGAPCLAPALLRPGRPARAARPRRPDPVRHRSRQVPAGGLGGDAVRGAALRHSPRYPSLHHVLQHRRLPAGRAARPRRDTAPAPGAGRGDRRLPPRPGGDRQPRPRLRDQRRRPLAPLLRPLRPARRHHPLPRRGTADHRRRQGRAGPQLHGRPDGREQGRVPEPGRPRLGRHVQQRQRRLPPERGVGGHHLRDRGHPVQRGAIPQRLRHQPDLGRFPRLRPAEAAGRRPGSARRLAAVHQLHAQGQPDLGPGRAHPLVPPRGHRPRVRGAGTPVQLRGGGRDARLRPPGLVQRRRRPAPGRGGGRLRRRPERAEEPAGRHLPVPSGDGGPARHAGADL</sequence>
<feature type="region of interest" description="Disordered" evidence="1">
    <location>
        <begin position="1"/>
        <end position="323"/>
    </location>
</feature>